<dbReference type="CDD" id="cd02440">
    <property type="entry name" value="AdoMet_MTases"/>
    <property type="match status" value="1"/>
</dbReference>
<protein>
    <submittedName>
        <fullName evidence="2">UbiE/COQ5 methyltransferase</fullName>
    </submittedName>
</protein>
<comment type="caution">
    <text evidence="2">The sequence shown here is derived from an EMBL/GenBank/DDBJ whole genome shotgun (WGS) entry which is preliminary data.</text>
</comment>
<gene>
    <name evidence="2" type="ORF">MPEBLZ_03532</name>
</gene>
<sequence>MSIRISILKHYESLSRDYDHRFDNPRINYMRSVEKIVLLSSLKMGSILDIGCGTGEQSLFLAEKGYRVLGLDISKEMIKIAKERIKDARFKDNLSFVIASAEFLPFRDKSFEGIISIFGIFNHIQKVDNAFQETSRVLKTGGQAIFTIVNRWNLTWWVNAFIRCKVSWIISSLRSKEYVVNGLWTYYFSRGDLIKRLKGVGFKVRIGSLLLFVYPFYSKKLLLHEKIFIRFEDAARWYYPFNSLGYYHLVIIEKDAV</sequence>
<keyword evidence="2" id="KW-0489">Methyltransferase</keyword>
<dbReference type="Gene3D" id="3.40.50.150">
    <property type="entry name" value="Vaccinia Virus protein VP39"/>
    <property type="match status" value="1"/>
</dbReference>
<name>A0A0P7ZEH2_9EURY</name>
<accession>A0A0P7ZEH2</accession>
<dbReference type="PANTHER" id="PTHR43591">
    <property type="entry name" value="METHYLTRANSFERASE"/>
    <property type="match status" value="1"/>
</dbReference>
<proteinExistence type="predicted"/>
<reference evidence="2 3" key="1">
    <citation type="submission" date="2015-09" db="EMBL/GenBank/DDBJ databases">
        <title>A metagenomics-based metabolic model of nitrate-dependent anaerobic oxidation of methane by Methanoperedens-like archaea.</title>
        <authorList>
            <person name="Arshad A."/>
            <person name="Speth D.R."/>
            <person name="De Graaf R.M."/>
            <person name="Op Den Camp H.J."/>
            <person name="Jetten M.S."/>
            <person name="Welte C.U."/>
        </authorList>
    </citation>
    <scope>NUCLEOTIDE SEQUENCE [LARGE SCALE GENOMIC DNA]</scope>
</reference>
<dbReference type="Proteomes" id="UP000050360">
    <property type="component" value="Unassembled WGS sequence"/>
</dbReference>
<dbReference type="Pfam" id="PF13649">
    <property type="entry name" value="Methyltransf_25"/>
    <property type="match status" value="1"/>
</dbReference>
<evidence type="ECO:0000259" key="1">
    <source>
        <dbReference type="Pfam" id="PF13649"/>
    </source>
</evidence>
<organism evidence="2 3">
    <name type="scientific">Candidatus Methanoperedens nitratireducens</name>
    <dbReference type="NCBI Taxonomy" id="1392998"/>
    <lineage>
        <taxon>Archaea</taxon>
        <taxon>Methanobacteriati</taxon>
        <taxon>Methanobacteriota</taxon>
        <taxon>Stenosarchaea group</taxon>
        <taxon>Methanomicrobia</taxon>
        <taxon>Methanosarcinales</taxon>
        <taxon>ANME-2 cluster</taxon>
        <taxon>Candidatus Methanoperedentaceae</taxon>
        <taxon>Candidatus Methanoperedens</taxon>
    </lineage>
</organism>
<keyword evidence="2" id="KW-0808">Transferase</keyword>
<dbReference type="PANTHER" id="PTHR43591:SF24">
    <property type="entry name" value="2-METHOXY-6-POLYPRENYL-1,4-BENZOQUINOL METHYLASE, MITOCHONDRIAL"/>
    <property type="match status" value="1"/>
</dbReference>
<evidence type="ECO:0000313" key="2">
    <source>
        <dbReference type="EMBL" id="KPQ41917.1"/>
    </source>
</evidence>
<dbReference type="InterPro" id="IPR041698">
    <property type="entry name" value="Methyltransf_25"/>
</dbReference>
<dbReference type="EMBL" id="LKCM01000283">
    <property type="protein sequence ID" value="KPQ41917.1"/>
    <property type="molecule type" value="Genomic_DNA"/>
</dbReference>
<feature type="domain" description="Methyltransferase" evidence="1">
    <location>
        <begin position="47"/>
        <end position="142"/>
    </location>
</feature>
<dbReference type="SUPFAM" id="SSF53335">
    <property type="entry name" value="S-adenosyl-L-methionine-dependent methyltransferases"/>
    <property type="match status" value="1"/>
</dbReference>
<dbReference type="InterPro" id="IPR029063">
    <property type="entry name" value="SAM-dependent_MTases_sf"/>
</dbReference>
<dbReference type="GO" id="GO:0008168">
    <property type="term" value="F:methyltransferase activity"/>
    <property type="evidence" value="ECO:0007669"/>
    <property type="project" value="UniProtKB-KW"/>
</dbReference>
<dbReference type="AlphaFoldDB" id="A0A0P7ZEH2"/>
<evidence type="ECO:0000313" key="3">
    <source>
        <dbReference type="Proteomes" id="UP000050360"/>
    </source>
</evidence>
<dbReference type="GO" id="GO:0032259">
    <property type="term" value="P:methylation"/>
    <property type="evidence" value="ECO:0007669"/>
    <property type="project" value="UniProtKB-KW"/>
</dbReference>